<comment type="similarity">
    <text evidence="1">Belongs to the STXBP/unc-18/SEC1 family.</text>
</comment>
<dbReference type="PANTHER" id="PTHR11679">
    <property type="entry name" value="VESICLE PROTEIN SORTING-ASSOCIATED"/>
    <property type="match status" value="1"/>
</dbReference>
<dbReference type="InterPro" id="IPR027482">
    <property type="entry name" value="Sec1-like_dom2"/>
</dbReference>
<dbReference type="HOGENOM" id="CLU_411079_0_0_1"/>
<evidence type="ECO:0000256" key="1">
    <source>
        <dbReference type="ARBA" id="ARBA00009884"/>
    </source>
</evidence>
<dbReference type="Gene3D" id="1.25.40.850">
    <property type="match status" value="1"/>
</dbReference>
<dbReference type="AlphaFoldDB" id="A0A099NWI6"/>
<dbReference type="VEuPathDB" id="FungiDB:C5L36_0A08430"/>
<dbReference type="InterPro" id="IPR036045">
    <property type="entry name" value="Sec1-like_sf"/>
</dbReference>
<evidence type="ECO:0008006" key="4">
    <source>
        <dbReference type="Google" id="ProtNLM"/>
    </source>
</evidence>
<dbReference type="Gene3D" id="3.90.830.10">
    <property type="entry name" value="Syntaxin Binding Protein 1, Chain A, domain 2"/>
    <property type="match status" value="1"/>
</dbReference>
<sequence>MSPLDDLVSIFAAISTNQESRNLLVLDRDISVHLNYLTNNKFSAFTTATHISRIVWIEDVANIQDGSPDSVVFLINLLSDENIHKLNQLSTLLPQMKQNVHLIVAHPSLDTSLQRYLSIKGLLGDLTSYHVWKSLLYFKFDDILSLEYPNAAFKDIYLDDSPVPLQLLAKTLLVEYIDSNYNLRITNVYLKGPMSARVWNIYEKLKAEHLQSLSDTQRKVINDIDDTLFMDVHSFYNNSVDFICLDRSNDLIAALSSQLSYSGLLNETFNVETQLKPITFEGKLINLNDPSDQIFPLIKDLNFSHVGPILNQQAKHLQTEFSKRNDLKDIGEMKNFVGELSNLKKMQENVTKHTNLGEFIISKFRGWNENTGVPELDQLIDPKQESYQSQIIEFQQDILANAANTNTLLNTLIDILNLQESSLFDVFKLLVLISIVKRGIKESEFLPVYNEMVCKFGLENVLPILLNLIKLKIVQFLSGSNQQLPFLSFPTISNLEVSDAQNIHNFSLLAKALNLLPSSERESNTDNNVDADFGYPGYVPIITRLVQSIYSRKFVDSIETIQGSEHAIKYGWNNLSLEHLTGETVQRFLVPERKANIFQSVVPPKVSSLQKNKSTIIICVVGGITMSEVATIRHTLKSNSFTAHKNIRFITTGFLTSDQLIKSLNSAS</sequence>
<accession>A0A099NWI6</accession>
<dbReference type="Proteomes" id="UP000029867">
    <property type="component" value="Unassembled WGS sequence"/>
</dbReference>
<dbReference type="eggNOG" id="KOG1302">
    <property type="taxonomic scope" value="Eukaryota"/>
</dbReference>
<dbReference type="Pfam" id="PF00995">
    <property type="entry name" value="Sec1"/>
    <property type="match status" value="1"/>
</dbReference>
<name>A0A099NWI6_PICKU</name>
<comment type="caution">
    <text evidence="2">The sequence shown here is derived from an EMBL/GenBank/DDBJ whole genome shotgun (WGS) entry which is preliminary data.</text>
</comment>
<proteinExistence type="inferred from homology"/>
<evidence type="ECO:0000313" key="2">
    <source>
        <dbReference type="EMBL" id="KGK36940.1"/>
    </source>
</evidence>
<dbReference type="GO" id="GO:0016192">
    <property type="term" value="P:vesicle-mediated transport"/>
    <property type="evidence" value="ECO:0007669"/>
    <property type="project" value="InterPro"/>
</dbReference>
<evidence type="ECO:0000313" key="3">
    <source>
        <dbReference type="Proteomes" id="UP000029867"/>
    </source>
</evidence>
<dbReference type="InterPro" id="IPR001619">
    <property type="entry name" value="Sec1-like"/>
</dbReference>
<dbReference type="InterPro" id="IPR043127">
    <property type="entry name" value="Sec-1-like_dom3a"/>
</dbReference>
<reference evidence="3" key="1">
    <citation type="journal article" date="2014" name="Microb. Cell Fact.">
        <title>Exploiting Issatchenkia orientalis SD108 for succinic acid production.</title>
        <authorList>
            <person name="Xiao H."/>
            <person name="Shao Z."/>
            <person name="Jiang Y."/>
            <person name="Dole S."/>
            <person name="Zhao H."/>
        </authorList>
    </citation>
    <scope>NUCLEOTIDE SEQUENCE [LARGE SCALE GENOMIC DNA]</scope>
    <source>
        <strain evidence="3">SD108</strain>
    </source>
</reference>
<protein>
    <recommendedName>
        <fullName evidence="4">Vacuolar protein sorting-associated protein 33</fullName>
    </recommendedName>
</protein>
<dbReference type="InterPro" id="IPR043155">
    <property type="entry name" value="VPS33_dom3b"/>
</dbReference>
<organism evidence="2 3">
    <name type="scientific">Pichia kudriavzevii</name>
    <name type="common">Yeast</name>
    <name type="synonym">Issatchenkia orientalis</name>
    <dbReference type="NCBI Taxonomy" id="4909"/>
    <lineage>
        <taxon>Eukaryota</taxon>
        <taxon>Fungi</taxon>
        <taxon>Dikarya</taxon>
        <taxon>Ascomycota</taxon>
        <taxon>Saccharomycotina</taxon>
        <taxon>Pichiomycetes</taxon>
        <taxon>Pichiales</taxon>
        <taxon>Pichiaceae</taxon>
        <taxon>Pichia</taxon>
    </lineage>
</organism>
<gene>
    <name evidence="2" type="ORF">JL09_g3905</name>
</gene>
<dbReference type="Gene3D" id="3.40.50.1910">
    <property type="match status" value="1"/>
</dbReference>
<dbReference type="SUPFAM" id="SSF56815">
    <property type="entry name" value="Sec1/munc18-like (SM) proteins"/>
    <property type="match status" value="1"/>
</dbReference>
<dbReference type="EMBL" id="JQFK01000048">
    <property type="protein sequence ID" value="KGK36940.1"/>
    <property type="molecule type" value="Genomic_DNA"/>
</dbReference>